<gene>
    <name evidence="5" type="ORF">P9H32_15555</name>
</gene>
<evidence type="ECO:0000256" key="3">
    <source>
        <dbReference type="ARBA" id="ARBA00023163"/>
    </source>
</evidence>
<keyword evidence="2" id="KW-0238">DNA-binding</keyword>
<dbReference type="SMART" id="SM00091">
    <property type="entry name" value="PAS"/>
    <property type="match status" value="1"/>
</dbReference>
<keyword evidence="3" id="KW-0804">Transcription</keyword>
<dbReference type="PROSITE" id="PS00041">
    <property type="entry name" value="HTH_ARAC_FAMILY_1"/>
    <property type="match status" value="1"/>
</dbReference>
<accession>A0ABU5N122</accession>
<dbReference type="InterPro" id="IPR018060">
    <property type="entry name" value="HTH_AraC"/>
</dbReference>
<evidence type="ECO:0000256" key="1">
    <source>
        <dbReference type="ARBA" id="ARBA00023015"/>
    </source>
</evidence>
<dbReference type="SMART" id="SM00342">
    <property type="entry name" value="HTH_ARAC"/>
    <property type="match status" value="1"/>
</dbReference>
<dbReference type="InterPro" id="IPR013656">
    <property type="entry name" value="PAS_4"/>
</dbReference>
<proteinExistence type="predicted"/>
<keyword evidence="1" id="KW-0805">Transcription regulation</keyword>
<protein>
    <submittedName>
        <fullName evidence="5">AraC family transcriptional regulator</fullName>
    </submittedName>
</protein>
<dbReference type="PANTHER" id="PTHR46796:SF13">
    <property type="entry name" value="HTH-TYPE TRANSCRIPTIONAL ACTIVATOR RHAS"/>
    <property type="match status" value="1"/>
</dbReference>
<dbReference type="PRINTS" id="PR00032">
    <property type="entry name" value="HTHARAC"/>
</dbReference>
<dbReference type="PANTHER" id="PTHR46796">
    <property type="entry name" value="HTH-TYPE TRANSCRIPTIONAL ACTIVATOR RHAS-RELATED"/>
    <property type="match status" value="1"/>
</dbReference>
<dbReference type="SUPFAM" id="SSF55785">
    <property type="entry name" value="PYP-like sensor domain (PAS domain)"/>
    <property type="match status" value="1"/>
</dbReference>
<evidence type="ECO:0000259" key="4">
    <source>
        <dbReference type="PROSITE" id="PS01124"/>
    </source>
</evidence>
<organism evidence="5 6">
    <name type="scientific">Pontiella agarivorans</name>
    <dbReference type="NCBI Taxonomy" id="3038953"/>
    <lineage>
        <taxon>Bacteria</taxon>
        <taxon>Pseudomonadati</taxon>
        <taxon>Kiritimatiellota</taxon>
        <taxon>Kiritimatiellia</taxon>
        <taxon>Kiritimatiellales</taxon>
        <taxon>Pontiellaceae</taxon>
        <taxon>Pontiella</taxon>
    </lineage>
</organism>
<dbReference type="Gene3D" id="1.10.10.60">
    <property type="entry name" value="Homeodomain-like"/>
    <property type="match status" value="2"/>
</dbReference>
<dbReference type="InterPro" id="IPR050204">
    <property type="entry name" value="AraC_XylS_family_regulators"/>
</dbReference>
<dbReference type="CDD" id="cd00130">
    <property type="entry name" value="PAS"/>
    <property type="match status" value="1"/>
</dbReference>
<dbReference type="Proteomes" id="UP001290861">
    <property type="component" value="Unassembled WGS sequence"/>
</dbReference>
<evidence type="ECO:0000313" key="5">
    <source>
        <dbReference type="EMBL" id="MDZ8120046.1"/>
    </source>
</evidence>
<dbReference type="Pfam" id="PF12833">
    <property type="entry name" value="HTH_18"/>
    <property type="match status" value="1"/>
</dbReference>
<dbReference type="InterPro" id="IPR035965">
    <property type="entry name" value="PAS-like_dom_sf"/>
</dbReference>
<evidence type="ECO:0000256" key="2">
    <source>
        <dbReference type="ARBA" id="ARBA00023125"/>
    </source>
</evidence>
<feature type="domain" description="HTH araC/xylS-type" evidence="4">
    <location>
        <begin position="149"/>
        <end position="247"/>
    </location>
</feature>
<name>A0ABU5N122_9BACT</name>
<dbReference type="Pfam" id="PF08448">
    <property type="entry name" value="PAS_4"/>
    <property type="match status" value="1"/>
</dbReference>
<dbReference type="Gene3D" id="3.30.450.20">
    <property type="entry name" value="PAS domain"/>
    <property type="match status" value="1"/>
</dbReference>
<sequence>MNDRKEHSDRCTQYLDSLNASELISLFRLLPDVYFVVKDAEGRVMAANEVAVRLCGFESESDMRGKTDYDIFPEDRADSYVDDDRRVFETGEPIRDRVELAPDPNHSINWFVTTKVPLYGNRGEVVGLACIARNMTAMHETLRPYVEMNEVLEYIRTNYAQQIRIEELARLVHLSAGQFERNFKKVFGISPKQHILNVRLRAASHLLKSTHNTIASISQETGFYDHSHFCRSFKKEVGISPSQYRKNN</sequence>
<dbReference type="InterPro" id="IPR018062">
    <property type="entry name" value="HTH_AraC-typ_CS"/>
</dbReference>
<dbReference type="InterPro" id="IPR000014">
    <property type="entry name" value="PAS"/>
</dbReference>
<keyword evidence="6" id="KW-1185">Reference proteome</keyword>
<dbReference type="InterPro" id="IPR009057">
    <property type="entry name" value="Homeodomain-like_sf"/>
</dbReference>
<comment type="caution">
    <text evidence="5">The sequence shown here is derived from an EMBL/GenBank/DDBJ whole genome shotgun (WGS) entry which is preliminary data.</text>
</comment>
<dbReference type="PROSITE" id="PS01124">
    <property type="entry name" value="HTH_ARAC_FAMILY_2"/>
    <property type="match status" value="1"/>
</dbReference>
<reference evidence="5 6" key="1">
    <citation type="journal article" date="2024" name="Appl. Environ. Microbiol.">
        <title>Pontiella agarivorans sp. nov., a novel marine anaerobic bacterium capable of degrading macroalgal polysaccharides and fixing nitrogen.</title>
        <authorList>
            <person name="Liu N."/>
            <person name="Kivenson V."/>
            <person name="Peng X."/>
            <person name="Cui Z."/>
            <person name="Lankiewicz T.S."/>
            <person name="Gosselin K.M."/>
            <person name="English C.J."/>
            <person name="Blair E.M."/>
            <person name="O'Malley M.A."/>
            <person name="Valentine D.L."/>
        </authorList>
    </citation>
    <scope>NUCLEOTIDE SEQUENCE [LARGE SCALE GENOMIC DNA]</scope>
    <source>
        <strain evidence="5 6">NLcol2</strain>
    </source>
</reference>
<evidence type="ECO:0000313" key="6">
    <source>
        <dbReference type="Proteomes" id="UP001290861"/>
    </source>
</evidence>
<dbReference type="InterPro" id="IPR020449">
    <property type="entry name" value="Tscrpt_reg_AraC-type_HTH"/>
</dbReference>
<dbReference type="SUPFAM" id="SSF46689">
    <property type="entry name" value="Homeodomain-like"/>
    <property type="match status" value="2"/>
</dbReference>
<dbReference type="EMBL" id="JARVCO010000012">
    <property type="protein sequence ID" value="MDZ8120046.1"/>
    <property type="molecule type" value="Genomic_DNA"/>
</dbReference>